<accession>A0AA37RZA6</accession>
<dbReference type="EMBL" id="BSNC01000019">
    <property type="protein sequence ID" value="GLP98121.1"/>
    <property type="molecule type" value="Genomic_DNA"/>
</dbReference>
<dbReference type="RefSeq" id="WP_095504449.1">
    <property type="nucleotide sequence ID" value="NZ_BSNC01000019.1"/>
</dbReference>
<comment type="caution">
    <text evidence="1">The sequence shown here is derived from an EMBL/GenBank/DDBJ whole genome shotgun (WGS) entry which is preliminary data.</text>
</comment>
<dbReference type="PROSITE" id="PS51257">
    <property type="entry name" value="PROKAR_LIPOPROTEIN"/>
    <property type="match status" value="1"/>
</dbReference>
<dbReference type="AlphaFoldDB" id="A0AA37RZA6"/>
<evidence type="ECO:0000313" key="1">
    <source>
        <dbReference type="EMBL" id="GLP98121.1"/>
    </source>
</evidence>
<protein>
    <recommendedName>
        <fullName evidence="3">Lipoprotein</fullName>
    </recommendedName>
</protein>
<organism evidence="1 2">
    <name type="scientific">Paraferrimonas sedimenticola</name>
    <dbReference type="NCBI Taxonomy" id="375674"/>
    <lineage>
        <taxon>Bacteria</taxon>
        <taxon>Pseudomonadati</taxon>
        <taxon>Pseudomonadota</taxon>
        <taxon>Gammaproteobacteria</taxon>
        <taxon>Alteromonadales</taxon>
        <taxon>Ferrimonadaceae</taxon>
        <taxon>Paraferrimonas</taxon>
    </lineage>
</organism>
<name>A0AA37RZA6_9GAMM</name>
<keyword evidence="2" id="KW-1185">Reference proteome</keyword>
<proteinExistence type="predicted"/>
<dbReference type="Proteomes" id="UP001161422">
    <property type="component" value="Unassembled WGS sequence"/>
</dbReference>
<reference evidence="1" key="2">
    <citation type="submission" date="2023-01" db="EMBL/GenBank/DDBJ databases">
        <title>Draft genome sequence of Paraferrimonas sedimenticola strain NBRC 101628.</title>
        <authorList>
            <person name="Sun Q."/>
            <person name="Mori K."/>
        </authorList>
    </citation>
    <scope>NUCLEOTIDE SEQUENCE</scope>
    <source>
        <strain evidence="1">NBRC 101628</strain>
    </source>
</reference>
<evidence type="ECO:0008006" key="3">
    <source>
        <dbReference type="Google" id="ProtNLM"/>
    </source>
</evidence>
<sequence>MIRRLSALLGVLALALMTGCSSLSIPQFFSEQSLSKQEFSELNPEQLSVKLVLEDSASLVVEDLKLTLNYQSTSQPQTHKFPLLVATTRSLSAEDGWIMVMPARTEYLLLLTPEGVEQLASLQQNLNGEDADEFQMKVAANLNLLDIDRGQACLQSYVRLNDFDEYQPLEELQVIKF</sequence>
<gene>
    <name evidence="1" type="ORF">GCM10007895_34280</name>
</gene>
<reference evidence="1" key="1">
    <citation type="journal article" date="2014" name="Int. J. Syst. Evol. Microbiol.">
        <title>Complete genome sequence of Corynebacterium casei LMG S-19264T (=DSM 44701T), isolated from a smear-ripened cheese.</title>
        <authorList>
            <consortium name="US DOE Joint Genome Institute (JGI-PGF)"/>
            <person name="Walter F."/>
            <person name="Albersmeier A."/>
            <person name="Kalinowski J."/>
            <person name="Ruckert C."/>
        </authorList>
    </citation>
    <scope>NUCLEOTIDE SEQUENCE</scope>
    <source>
        <strain evidence="1">NBRC 101628</strain>
    </source>
</reference>
<evidence type="ECO:0000313" key="2">
    <source>
        <dbReference type="Proteomes" id="UP001161422"/>
    </source>
</evidence>